<evidence type="ECO:0000256" key="5">
    <source>
        <dbReference type="ARBA" id="ARBA00022741"/>
    </source>
</evidence>
<keyword evidence="5" id="KW-0547">Nucleotide-binding</keyword>
<dbReference type="GO" id="GO:0005524">
    <property type="term" value="F:ATP binding"/>
    <property type="evidence" value="ECO:0007669"/>
    <property type="project" value="UniProtKB-KW"/>
</dbReference>
<dbReference type="InterPro" id="IPR011102">
    <property type="entry name" value="Sig_transdc_His_kinase_HWE"/>
</dbReference>
<dbReference type="EC" id="2.7.13.3" evidence="2"/>
<protein>
    <recommendedName>
        <fullName evidence="2">histidine kinase</fullName>
        <ecNumber evidence="2">2.7.13.3</ecNumber>
    </recommendedName>
</protein>
<name>A0A939FT67_9HYPH</name>
<dbReference type="Gene3D" id="3.30.450.40">
    <property type="match status" value="1"/>
</dbReference>
<gene>
    <name evidence="10" type="ORF">J1C48_02720</name>
</gene>
<dbReference type="EMBL" id="JAFMPP010000002">
    <property type="protein sequence ID" value="MBO0661478.1"/>
    <property type="molecule type" value="Genomic_DNA"/>
</dbReference>
<keyword evidence="6" id="KW-0418">Kinase</keyword>
<dbReference type="Pfam" id="PF01590">
    <property type="entry name" value="GAF"/>
    <property type="match status" value="1"/>
</dbReference>
<dbReference type="PANTHER" id="PTHR41523:SF7">
    <property type="entry name" value="HISTIDINE KINASE"/>
    <property type="match status" value="1"/>
</dbReference>
<sequence>MSGSEKSTWRLSVADLVATGQDEAFDRITRLATRMLGVSASYISLFDGERQVFKSEIGLPKGEARDANGLRVTGRSESLCRFVVDSGEAVISNDVAHDPRFAASPSAPALKIGAYMGMPVSLPDGSVVGSFCAVDSAPRQWSQSEREGLEELLAMLAAELVLRQEVKQRKRLEQHAFLMSREMEHRIKNSLSTVQAIILLSVREGQTPSEIRVDLLERVASLAKTQSLLADRDGKGALFADIVTAELQHFGIGTNVWIDGPEVVVGKDDAVSVSMIIHELATNATKHGALSPKVKGGVAMRWENSEREAHAALTFHWQEWFGAEPPPVAANTANGLGFGTELLETLVLRQMRGEMSREMIPGGFLFTATVRLNEKAA</sequence>
<evidence type="ECO:0000259" key="9">
    <source>
        <dbReference type="SMART" id="SM00911"/>
    </source>
</evidence>
<accession>A0A939FT67</accession>
<dbReference type="AlphaFoldDB" id="A0A939FT67"/>
<evidence type="ECO:0000256" key="4">
    <source>
        <dbReference type="ARBA" id="ARBA00022679"/>
    </source>
</evidence>
<evidence type="ECO:0000256" key="1">
    <source>
        <dbReference type="ARBA" id="ARBA00000085"/>
    </source>
</evidence>
<dbReference type="Gene3D" id="3.30.565.10">
    <property type="entry name" value="Histidine kinase-like ATPase, C-terminal domain"/>
    <property type="match status" value="1"/>
</dbReference>
<keyword evidence="7" id="KW-0067">ATP-binding</keyword>
<proteinExistence type="predicted"/>
<evidence type="ECO:0000256" key="6">
    <source>
        <dbReference type="ARBA" id="ARBA00022777"/>
    </source>
</evidence>
<comment type="catalytic activity">
    <reaction evidence="1">
        <text>ATP + protein L-histidine = ADP + protein N-phospho-L-histidine.</text>
        <dbReference type="EC" id="2.7.13.3"/>
    </reaction>
</comment>
<evidence type="ECO:0000313" key="10">
    <source>
        <dbReference type="EMBL" id="MBO0661478.1"/>
    </source>
</evidence>
<evidence type="ECO:0000256" key="7">
    <source>
        <dbReference type="ARBA" id="ARBA00022840"/>
    </source>
</evidence>
<dbReference type="PANTHER" id="PTHR41523">
    <property type="entry name" value="TWO-COMPONENT SYSTEM SENSOR PROTEIN"/>
    <property type="match status" value="1"/>
</dbReference>
<evidence type="ECO:0000256" key="3">
    <source>
        <dbReference type="ARBA" id="ARBA00022553"/>
    </source>
</evidence>
<evidence type="ECO:0000259" key="8">
    <source>
        <dbReference type="SMART" id="SM00065"/>
    </source>
</evidence>
<evidence type="ECO:0000313" key="11">
    <source>
        <dbReference type="Proteomes" id="UP000664122"/>
    </source>
</evidence>
<dbReference type="Proteomes" id="UP000664122">
    <property type="component" value="Unassembled WGS sequence"/>
</dbReference>
<keyword evidence="3" id="KW-0597">Phosphoprotein</keyword>
<dbReference type="InterPro" id="IPR003018">
    <property type="entry name" value="GAF"/>
</dbReference>
<comment type="caution">
    <text evidence="10">The sequence shown here is derived from an EMBL/GenBank/DDBJ whole genome shotgun (WGS) entry which is preliminary data.</text>
</comment>
<dbReference type="Pfam" id="PF07536">
    <property type="entry name" value="HWE_HK"/>
    <property type="match status" value="1"/>
</dbReference>
<evidence type="ECO:0000256" key="2">
    <source>
        <dbReference type="ARBA" id="ARBA00012438"/>
    </source>
</evidence>
<organism evidence="10 11">
    <name type="scientific">Jiella flava</name>
    <dbReference type="NCBI Taxonomy" id="2816857"/>
    <lineage>
        <taxon>Bacteria</taxon>
        <taxon>Pseudomonadati</taxon>
        <taxon>Pseudomonadota</taxon>
        <taxon>Alphaproteobacteria</taxon>
        <taxon>Hyphomicrobiales</taxon>
        <taxon>Aurantimonadaceae</taxon>
        <taxon>Jiella</taxon>
    </lineage>
</organism>
<feature type="domain" description="GAF" evidence="8">
    <location>
        <begin position="20"/>
        <end position="170"/>
    </location>
</feature>
<feature type="domain" description="Signal transduction histidine kinase HWE region" evidence="9">
    <location>
        <begin position="182"/>
        <end position="262"/>
    </location>
</feature>
<dbReference type="InterPro" id="IPR029016">
    <property type="entry name" value="GAF-like_dom_sf"/>
</dbReference>
<keyword evidence="11" id="KW-1185">Reference proteome</keyword>
<dbReference type="InterPro" id="IPR036890">
    <property type="entry name" value="HATPase_C_sf"/>
</dbReference>
<keyword evidence="4" id="KW-0808">Transferase</keyword>
<dbReference type="SUPFAM" id="SSF55781">
    <property type="entry name" value="GAF domain-like"/>
    <property type="match status" value="1"/>
</dbReference>
<dbReference type="SMART" id="SM00911">
    <property type="entry name" value="HWE_HK"/>
    <property type="match status" value="1"/>
</dbReference>
<dbReference type="SMART" id="SM00065">
    <property type="entry name" value="GAF"/>
    <property type="match status" value="1"/>
</dbReference>
<reference evidence="10" key="1">
    <citation type="submission" date="2021-03" db="EMBL/GenBank/DDBJ databases">
        <title>Whole genome sequence of Jiella sp. CQZ9-1.</title>
        <authorList>
            <person name="Tuo L."/>
        </authorList>
    </citation>
    <scope>NUCLEOTIDE SEQUENCE</scope>
    <source>
        <strain evidence="10">CQZ9-1</strain>
    </source>
</reference>
<dbReference type="GO" id="GO:0004673">
    <property type="term" value="F:protein histidine kinase activity"/>
    <property type="evidence" value="ECO:0007669"/>
    <property type="project" value="UniProtKB-EC"/>
</dbReference>